<evidence type="ECO:0000259" key="1">
    <source>
        <dbReference type="PROSITE" id="PS51340"/>
    </source>
</evidence>
<dbReference type="RefSeq" id="WP_012508095.1">
    <property type="nucleotide sequence ID" value="NC_011060.1"/>
</dbReference>
<sequence>MGFIESVCISKAKGTVKTVVSQISLRPDWGIEGDAHAGNWHRQVSILAGESIDRMRKKMPELTHGMFAENIVTRGIDLSCLIIGDSLLVGDDVVLEITQIGKECHDSKCAIQSATGECIMPKEGIFCRVMRGGAIKPDMGILKKAE</sequence>
<dbReference type="HOGENOM" id="CLU_122785_1_0_10"/>
<dbReference type="GO" id="GO:0030151">
    <property type="term" value="F:molybdenum ion binding"/>
    <property type="evidence" value="ECO:0007669"/>
    <property type="project" value="InterPro"/>
</dbReference>
<dbReference type="GO" id="GO:0003824">
    <property type="term" value="F:catalytic activity"/>
    <property type="evidence" value="ECO:0007669"/>
    <property type="project" value="InterPro"/>
</dbReference>
<dbReference type="eggNOG" id="COG2258">
    <property type="taxonomic scope" value="Bacteria"/>
</dbReference>
<dbReference type="EMBL" id="CP001110">
    <property type="protein sequence ID" value="ACF43604.1"/>
    <property type="molecule type" value="Genomic_DNA"/>
</dbReference>
<dbReference type="PANTHER" id="PTHR36930:SF1">
    <property type="entry name" value="MOSC DOMAIN-CONTAINING PROTEIN"/>
    <property type="match status" value="1"/>
</dbReference>
<dbReference type="Gene3D" id="2.40.33.20">
    <property type="entry name" value="PK beta-barrel domain-like"/>
    <property type="match status" value="1"/>
</dbReference>
<reference evidence="2 3" key="1">
    <citation type="submission" date="2008-06" db="EMBL/GenBank/DDBJ databases">
        <title>Complete sequence of Pelodictyon phaeoclathratiforme BU-1.</title>
        <authorList>
            <consortium name="US DOE Joint Genome Institute"/>
            <person name="Lucas S."/>
            <person name="Copeland A."/>
            <person name="Lapidus A."/>
            <person name="Glavina del Rio T."/>
            <person name="Dalin E."/>
            <person name="Tice H."/>
            <person name="Bruce D."/>
            <person name="Goodwin L."/>
            <person name="Pitluck S."/>
            <person name="Schmutz J."/>
            <person name="Larimer F."/>
            <person name="Land M."/>
            <person name="Hauser L."/>
            <person name="Kyrpides N."/>
            <person name="Mikhailova N."/>
            <person name="Liu Z."/>
            <person name="Li T."/>
            <person name="Zhao F."/>
            <person name="Overmann J."/>
            <person name="Bryant D.A."/>
            <person name="Richardson P."/>
        </authorList>
    </citation>
    <scope>NUCLEOTIDE SEQUENCE [LARGE SCALE GENOMIC DNA]</scope>
    <source>
        <strain evidence="3">DSM 5477 / BU-1</strain>
    </source>
</reference>
<dbReference type="InterPro" id="IPR005302">
    <property type="entry name" value="MoCF_Sase_C"/>
</dbReference>
<gene>
    <name evidence="2" type="ordered locus">Ppha_1340</name>
</gene>
<dbReference type="AlphaFoldDB" id="B4SHD7"/>
<dbReference type="PROSITE" id="PS51340">
    <property type="entry name" value="MOSC"/>
    <property type="match status" value="1"/>
</dbReference>
<dbReference type="InterPro" id="IPR052716">
    <property type="entry name" value="MOSC_domain"/>
</dbReference>
<accession>B4SHD7</accession>
<proteinExistence type="predicted"/>
<dbReference type="InterPro" id="IPR011037">
    <property type="entry name" value="Pyrv_Knase-like_insert_dom_sf"/>
</dbReference>
<evidence type="ECO:0000313" key="3">
    <source>
        <dbReference type="Proteomes" id="UP000002724"/>
    </source>
</evidence>
<dbReference type="PANTHER" id="PTHR36930">
    <property type="entry name" value="METAL-SULFUR CLUSTER BIOSYNTHESIS PROTEINS YUAD-RELATED"/>
    <property type="match status" value="1"/>
</dbReference>
<evidence type="ECO:0000313" key="2">
    <source>
        <dbReference type="EMBL" id="ACF43604.1"/>
    </source>
</evidence>
<dbReference type="SUPFAM" id="SSF50800">
    <property type="entry name" value="PK beta-barrel domain-like"/>
    <property type="match status" value="1"/>
</dbReference>
<dbReference type="GO" id="GO:0030170">
    <property type="term" value="F:pyridoxal phosphate binding"/>
    <property type="evidence" value="ECO:0007669"/>
    <property type="project" value="InterPro"/>
</dbReference>
<organism evidence="2 3">
    <name type="scientific">Pelodictyon phaeoclathratiforme (strain DSM 5477 / BU-1)</name>
    <dbReference type="NCBI Taxonomy" id="324925"/>
    <lineage>
        <taxon>Bacteria</taxon>
        <taxon>Pseudomonadati</taxon>
        <taxon>Chlorobiota</taxon>
        <taxon>Chlorobiia</taxon>
        <taxon>Chlorobiales</taxon>
        <taxon>Chlorobiaceae</taxon>
        <taxon>Chlorobium/Pelodictyon group</taxon>
        <taxon>Pelodictyon</taxon>
    </lineage>
</organism>
<protein>
    <submittedName>
        <fullName evidence="2">MOSC domain containing protein</fullName>
    </submittedName>
</protein>
<feature type="domain" description="MOSC" evidence="1">
    <location>
        <begin position="17"/>
        <end position="144"/>
    </location>
</feature>
<dbReference type="Pfam" id="PF03473">
    <property type="entry name" value="MOSC"/>
    <property type="match status" value="1"/>
</dbReference>
<name>B4SHD7_PELPB</name>
<dbReference type="OrthoDB" id="9786134at2"/>
<keyword evidence="3" id="KW-1185">Reference proteome</keyword>
<dbReference type="Proteomes" id="UP000002724">
    <property type="component" value="Chromosome"/>
</dbReference>
<dbReference type="STRING" id="324925.Ppha_1340"/>
<dbReference type="KEGG" id="pph:Ppha_1340"/>